<protein>
    <submittedName>
        <fullName evidence="1">Uncharacterized protein</fullName>
    </submittedName>
</protein>
<dbReference type="Proteomes" id="UP000598271">
    <property type="component" value="Unassembled WGS sequence"/>
</dbReference>
<evidence type="ECO:0000313" key="1">
    <source>
        <dbReference type="EMBL" id="GHB70837.1"/>
    </source>
</evidence>
<accession>A0A8J3D463</accession>
<organism evidence="1 2">
    <name type="scientific">Persicitalea jodogahamensis</name>
    <dbReference type="NCBI Taxonomy" id="402147"/>
    <lineage>
        <taxon>Bacteria</taxon>
        <taxon>Pseudomonadati</taxon>
        <taxon>Bacteroidota</taxon>
        <taxon>Cytophagia</taxon>
        <taxon>Cytophagales</taxon>
        <taxon>Spirosomataceae</taxon>
        <taxon>Persicitalea</taxon>
    </lineage>
</organism>
<evidence type="ECO:0000313" key="2">
    <source>
        <dbReference type="Proteomes" id="UP000598271"/>
    </source>
</evidence>
<keyword evidence="2" id="KW-1185">Reference proteome</keyword>
<dbReference type="SUPFAM" id="SSF51445">
    <property type="entry name" value="(Trans)glycosidases"/>
    <property type="match status" value="1"/>
</dbReference>
<reference evidence="1 2" key="1">
    <citation type="journal article" date="2014" name="Int. J. Syst. Evol. Microbiol.">
        <title>Complete genome sequence of Corynebacterium casei LMG S-19264T (=DSM 44701T), isolated from a smear-ripened cheese.</title>
        <authorList>
            <consortium name="US DOE Joint Genome Institute (JGI-PGF)"/>
            <person name="Walter F."/>
            <person name="Albersmeier A."/>
            <person name="Kalinowski J."/>
            <person name="Ruckert C."/>
        </authorList>
    </citation>
    <scope>NUCLEOTIDE SEQUENCE [LARGE SCALE GENOMIC DNA]</scope>
    <source>
        <strain evidence="1 2">KCTC 12866</strain>
    </source>
</reference>
<proteinExistence type="predicted"/>
<gene>
    <name evidence="1" type="ORF">GCM10007390_25700</name>
</gene>
<sequence length="134" mass="15224">MEVFEAKSFHAGMDEVFYLADDKCPRCKGMDPAVIFAGEVTKISNNLAEKGVRLWIWGDRLLDGNTSGIGMWEASMNNTARAIDMIPKSVVIFDWHYKLPLPTMHYFAQKGFDVVACPWNQPEVAEKQVQIMHE</sequence>
<dbReference type="Gene3D" id="3.20.20.80">
    <property type="entry name" value="Glycosidases"/>
    <property type="match status" value="1"/>
</dbReference>
<comment type="caution">
    <text evidence="1">The sequence shown here is derived from an EMBL/GenBank/DDBJ whole genome shotgun (WGS) entry which is preliminary data.</text>
</comment>
<dbReference type="InterPro" id="IPR017853">
    <property type="entry name" value="GH"/>
</dbReference>
<dbReference type="EMBL" id="BMXF01000002">
    <property type="protein sequence ID" value="GHB70837.1"/>
    <property type="molecule type" value="Genomic_DNA"/>
</dbReference>
<dbReference type="RefSeq" id="WP_189564869.1">
    <property type="nucleotide sequence ID" value="NZ_BMXF01000002.1"/>
</dbReference>
<dbReference type="AlphaFoldDB" id="A0A8J3D463"/>
<name>A0A8J3D463_9BACT</name>